<keyword evidence="2" id="KW-1185">Reference proteome</keyword>
<dbReference type="GeneID" id="63840978"/>
<name>A0A9P5CIC5_CRYP1</name>
<gene>
    <name evidence="1" type="ORF">M406DRAFT_358271</name>
</gene>
<reference evidence="1" key="1">
    <citation type="journal article" date="2020" name="Phytopathology">
        <title>Genome sequence of the chestnut blight fungus Cryphonectria parasitica EP155: A fundamental resource for an archetypical invasive plant pathogen.</title>
        <authorList>
            <person name="Crouch J.A."/>
            <person name="Dawe A."/>
            <person name="Aerts A."/>
            <person name="Barry K."/>
            <person name="Churchill A.C.L."/>
            <person name="Grimwood J."/>
            <person name="Hillman B."/>
            <person name="Milgroom M.G."/>
            <person name="Pangilinan J."/>
            <person name="Smith M."/>
            <person name="Salamov A."/>
            <person name="Schmutz J."/>
            <person name="Yadav J."/>
            <person name="Grigoriev I.V."/>
            <person name="Nuss D."/>
        </authorList>
    </citation>
    <scope>NUCLEOTIDE SEQUENCE</scope>
    <source>
        <strain evidence="1">EP155</strain>
    </source>
</reference>
<evidence type="ECO:0000313" key="1">
    <source>
        <dbReference type="EMBL" id="KAF3760639.1"/>
    </source>
</evidence>
<sequence length="53" mass="5836">MWWGPSQSGDELLCTGEQPRCVKKTNIHFSLSFSPAVSCRQGVCQRIGGCHLV</sequence>
<dbReference type="Proteomes" id="UP000803844">
    <property type="component" value="Unassembled WGS sequence"/>
</dbReference>
<dbReference type="EMBL" id="MU032352">
    <property type="protein sequence ID" value="KAF3760639.1"/>
    <property type="molecule type" value="Genomic_DNA"/>
</dbReference>
<protein>
    <submittedName>
        <fullName evidence="1">Uncharacterized protein</fullName>
    </submittedName>
</protein>
<dbReference type="RefSeq" id="XP_040771618.1">
    <property type="nucleotide sequence ID" value="XM_040923849.1"/>
</dbReference>
<organism evidence="1 2">
    <name type="scientific">Cryphonectria parasitica (strain ATCC 38755 / EP155)</name>
    <dbReference type="NCBI Taxonomy" id="660469"/>
    <lineage>
        <taxon>Eukaryota</taxon>
        <taxon>Fungi</taxon>
        <taxon>Dikarya</taxon>
        <taxon>Ascomycota</taxon>
        <taxon>Pezizomycotina</taxon>
        <taxon>Sordariomycetes</taxon>
        <taxon>Sordariomycetidae</taxon>
        <taxon>Diaporthales</taxon>
        <taxon>Cryphonectriaceae</taxon>
        <taxon>Cryphonectria-Endothia species complex</taxon>
        <taxon>Cryphonectria</taxon>
    </lineage>
</organism>
<dbReference type="AlphaFoldDB" id="A0A9P5CIC5"/>
<evidence type="ECO:0000313" key="2">
    <source>
        <dbReference type="Proteomes" id="UP000803844"/>
    </source>
</evidence>
<comment type="caution">
    <text evidence="1">The sequence shown here is derived from an EMBL/GenBank/DDBJ whole genome shotgun (WGS) entry which is preliminary data.</text>
</comment>
<accession>A0A9P5CIC5</accession>
<proteinExistence type="predicted"/>
<feature type="non-terminal residue" evidence="1">
    <location>
        <position position="53"/>
    </location>
</feature>